<sequence>MHNNKTLALSLLTTLLVITGCTQNQTVFNANDSTTANSPVNENVNTPVNNTNTIESDVDTSDWLTYTNEEYGFSFRYPGNWMTSANDNNIGCISDVSIVCDVYSYGKGSFDDFPVEYVHGKIVIENSESFSKMSEKEILMIEPGKETMPLMEENFLTINKFPAYRSLRQLKKGELLYPTAPGSTEKTEQTWTEIEYRYFYGSNLVRLTFSIQGENYQKFYDIIDLIGQSFASTAVDTSDWLTYTNEDYGFSFKYPMPWLLKVNDAGLVSLTNETSHVRAKIVVLENVVEADMDDATALKFEDGREPLSLVSEEFISINGLSSYRAFRQLKKGESIFTADELNEVTRTAIEYTYLNEDDLFRVWFTIDGENTEPFYDIVDAIGKSFSM</sequence>
<dbReference type="EMBL" id="MHKB01000016">
    <property type="protein sequence ID" value="OGY78358.1"/>
    <property type="molecule type" value="Genomic_DNA"/>
</dbReference>
<feature type="chain" id="PRO_5009581922" evidence="1">
    <location>
        <begin position="25"/>
        <end position="387"/>
    </location>
</feature>
<comment type="caution">
    <text evidence="2">The sequence shown here is derived from an EMBL/GenBank/DDBJ whole genome shotgun (WGS) entry which is preliminary data.</text>
</comment>
<feature type="signal peptide" evidence="1">
    <location>
        <begin position="1"/>
        <end position="24"/>
    </location>
</feature>
<proteinExistence type="predicted"/>
<dbReference type="PROSITE" id="PS51257">
    <property type="entry name" value="PROKAR_LIPOPROTEIN"/>
    <property type="match status" value="1"/>
</dbReference>
<evidence type="ECO:0000313" key="3">
    <source>
        <dbReference type="Proteomes" id="UP000177165"/>
    </source>
</evidence>
<dbReference type="AlphaFoldDB" id="A0A1G2AN69"/>
<dbReference type="Proteomes" id="UP000177165">
    <property type="component" value="Unassembled WGS sequence"/>
</dbReference>
<reference evidence="2 3" key="1">
    <citation type="journal article" date="2016" name="Nat. Commun.">
        <title>Thousands of microbial genomes shed light on interconnected biogeochemical processes in an aquifer system.</title>
        <authorList>
            <person name="Anantharaman K."/>
            <person name="Brown C.T."/>
            <person name="Hug L.A."/>
            <person name="Sharon I."/>
            <person name="Castelle C.J."/>
            <person name="Probst A.J."/>
            <person name="Thomas B.C."/>
            <person name="Singh A."/>
            <person name="Wilkins M.J."/>
            <person name="Karaoz U."/>
            <person name="Brodie E.L."/>
            <person name="Williams K.H."/>
            <person name="Hubbard S.S."/>
            <person name="Banfield J.F."/>
        </authorList>
    </citation>
    <scope>NUCLEOTIDE SEQUENCE [LARGE SCALE GENOMIC DNA]</scope>
</reference>
<evidence type="ECO:0000313" key="2">
    <source>
        <dbReference type="EMBL" id="OGY78358.1"/>
    </source>
</evidence>
<accession>A0A1G2AN69</accession>
<evidence type="ECO:0000256" key="1">
    <source>
        <dbReference type="SAM" id="SignalP"/>
    </source>
</evidence>
<dbReference type="STRING" id="1798540.A3B74_01200"/>
<organism evidence="2 3">
    <name type="scientific">Candidatus Kerfeldbacteria bacterium RIFCSPHIGHO2_02_FULL_42_14</name>
    <dbReference type="NCBI Taxonomy" id="1798540"/>
    <lineage>
        <taxon>Bacteria</taxon>
        <taxon>Candidatus Kerfeldiibacteriota</taxon>
    </lineage>
</organism>
<protein>
    <submittedName>
        <fullName evidence="2">Uncharacterized protein</fullName>
    </submittedName>
</protein>
<name>A0A1G2AN69_9BACT</name>
<keyword evidence="1" id="KW-0732">Signal</keyword>
<gene>
    <name evidence="2" type="ORF">A3B74_01200</name>
</gene>